<organism evidence="1 2">
    <name type="scientific">Faecalicatena fissicatena</name>
    <dbReference type="NCBI Taxonomy" id="290055"/>
    <lineage>
        <taxon>Bacteria</taxon>
        <taxon>Bacillati</taxon>
        <taxon>Bacillota</taxon>
        <taxon>Clostridia</taxon>
        <taxon>Lachnospirales</taxon>
        <taxon>Lachnospiraceae</taxon>
        <taxon>Faecalicatena</taxon>
    </lineage>
</organism>
<dbReference type="RefSeq" id="WP_205156206.1">
    <property type="nucleotide sequence ID" value="NZ_JACLYY010000011.1"/>
</dbReference>
<reference evidence="1 2" key="1">
    <citation type="journal article" date="2021" name="Sci. Rep.">
        <title>The distribution of antibiotic resistance genes in chicken gut microbiota commensals.</title>
        <authorList>
            <person name="Juricova H."/>
            <person name="Matiasovicova J."/>
            <person name="Kubasova T."/>
            <person name="Cejkova D."/>
            <person name="Rychlik I."/>
        </authorList>
    </citation>
    <scope>NUCLEOTIDE SEQUENCE [LARGE SCALE GENOMIC DNA]</scope>
    <source>
        <strain evidence="1 2">An773</strain>
    </source>
</reference>
<accession>A0ABS2EAY0</accession>
<evidence type="ECO:0000313" key="1">
    <source>
        <dbReference type="EMBL" id="MBM6738741.1"/>
    </source>
</evidence>
<sequence length="81" mass="9160">MLFIPIDKTERFSGDHDILSYFYRLPPAILKKGGTYEQKIKEAEPEEAGRGKEEVSCSKPELQIFAFYYGVQQQEGAAGTL</sequence>
<dbReference type="EMBL" id="JACLYY010000011">
    <property type="protein sequence ID" value="MBM6738741.1"/>
    <property type="molecule type" value="Genomic_DNA"/>
</dbReference>
<dbReference type="Proteomes" id="UP000716906">
    <property type="component" value="Unassembled WGS sequence"/>
</dbReference>
<name>A0ABS2EAY0_9FIRM</name>
<protein>
    <submittedName>
        <fullName evidence="1">Uncharacterized protein</fullName>
    </submittedName>
</protein>
<proteinExistence type="predicted"/>
<comment type="caution">
    <text evidence="1">The sequence shown here is derived from an EMBL/GenBank/DDBJ whole genome shotgun (WGS) entry which is preliminary data.</text>
</comment>
<keyword evidence="2" id="KW-1185">Reference proteome</keyword>
<gene>
    <name evidence="1" type="ORF">H7U36_11650</name>
</gene>
<evidence type="ECO:0000313" key="2">
    <source>
        <dbReference type="Proteomes" id="UP000716906"/>
    </source>
</evidence>